<evidence type="ECO:0000313" key="11">
    <source>
        <dbReference type="EMBL" id="SFK57509.1"/>
    </source>
</evidence>
<dbReference type="GO" id="GO:0006355">
    <property type="term" value="P:regulation of DNA-templated transcription"/>
    <property type="evidence" value="ECO:0007669"/>
    <property type="project" value="InterPro"/>
</dbReference>
<dbReference type="CDD" id="cd00383">
    <property type="entry name" value="trans_reg_C"/>
    <property type="match status" value="1"/>
</dbReference>
<dbReference type="InterPro" id="IPR016032">
    <property type="entry name" value="Sig_transdc_resp-reg_C-effctor"/>
</dbReference>
<evidence type="ECO:0000259" key="9">
    <source>
        <dbReference type="PROSITE" id="PS51755"/>
    </source>
</evidence>
<dbReference type="SMART" id="SM00448">
    <property type="entry name" value="REC"/>
    <property type="match status" value="1"/>
</dbReference>
<gene>
    <name evidence="10" type="ORF">AAT16_06455</name>
    <name evidence="11" type="ORF">SAMN05216235_0532</name>
</gene>
<keyword evidence="3" id="KW-0805">Transcription regulation</keyword>
<dbReference type="AlphaFoldDB" id="A0A0F7HK93"/>
<keyword evidence="12" id="KW-1185">Reference proteome</keyword>
<reference evidence="11 13" key="3">
    <citation type="submission" date="2016-10" db="EMBL/GenBank/DDBJ databases">
        <authorList>
            <person name="Varghese N."/>
            <person name="Submissions S."/>
        </authorList>
    </citation>
    <scope>NUCLEOTIDE SEQUENCE [LARGE SCALE GENOMIC DNA]</scope>
    <source>
        <strain evidence="11 13">CGMCC 1.6501</strain>
    </source>
</reference>
<dbReference type="InterPro" id="IPR039420">
    <property type="entry name" value="WalR-like"/>
</dbReference>
<dbReference type="GO" id="GO:0000156">
    <property type="term" value="F:phosphorelay response regulator activity"/>
    <property type="evidence" value="ECO:0007669"/>
    <property type="project" value="TreeGrafter"/>
</dbReference>
<protein>
    <submittedName>
        <fullName evidence="11">DNA-binding response regulator, OmpR family, contains REC and winged-helix (WHTH) domain</fullName>
    </submittedName>
</protein>
<dbReference type="SUPFAM" id="SSF52172">
    <property type="entry name" value="CheY-like"/>
    <property type="match status" value="1"/>
</dbReference>
<dbReference type="InterPro" id="IPR036388">
    <property type="entry name" value="WH-like_DNA-bd_sf"/>
</dbReference>
<evidence type="ECO:0000256" key="5">
    <source>
        <dbReference type="ARBA" id="ARBA00023163"/>
    </source>
</evidence>
<proteinExistence type="predicted"/>
<evidence type="ECO:0000256" key="4">
    <source>
        <dbReference type="ARBA" id="ARBA00023125"/>
    </source>
</evidence>
<evidence type="ECO:0000313" key="12">
    <source>
        <dbReference type="Proteomes" id="UP000034029"/>
    </source>
</evidence>
<evidence type="ECO:0000256" key="6">
    <source>
        <dbReference type="PROSITE-ProRule" id="PRU00169"/>
    </source>
</evidence>
<dbReference type="PANTHER" id="PTHR48111">
    <property type="entry name" value="REGULATOR OF RPOS"/>
    <property type="match status" value="1"/>
</dbReference>
<reference evidence="12" key="2">
    <citation type="submission" date="2015-04" db="EMBL/GenBank/DDBJ databases">
        <title>Complete genome sequence of Salinicoccus halodurans strain H3B36, isolated from the Qaidam basin of China.</title>
        <authorList>
            <person name="Ma Y."/>
            <person name="Jiang K."/>
            <person name="Xue Y."/>
        </authorList>
    </citation>
    <scope>NUCLEOTIDE SEQUENCE [LARGE SCALE GENOMIC DNA]</scope>
    <source>
        <strain evidence="12">H3B36</strain>
    </source>
</reference>
<dbReference type="GO" id="GO:0032993">
    <property type="term" value="C:protein-DNA complex"/>
    <property type="evidence" value="ECO:0007669"/>
    <property type="project" value="TreeGrafter"/>
</dbReference>
<keyword evidence="5" id="KW-0804">Transcription</keyword>
<evidence type="ECO:0000259" key="8">
    <source>
        <dbReference type="PROSITE" id="PS50110"/>
    </source>
</evidence>
<dbReference type="InterPro" id="IPR001867">
    <property type="entry name" value="OmpR/PhoB-type_DNA-bd"/>
</dbReference>
<dbReference type="SMART" id="SM00862">
    <property type="entry name" value="Trans_reg_C"/>
    <property type="match status" value="1"/>
</dbReference>
<evidence type="ECO:0000313" key="13">
    <source>
        <dbReference type="Proteomes" id="UP000183090"/>
    </source>
</evidence>
<feature type="domain" description="Response regulatory" evidence="8">
    <location>
        <begin position="5"/>
        <end position="115"/>
    </location>
</feature>
<evidence type="ECO:0000313" key="10">
    <source>
        <dbReference type="EMBL" id="AKG73903.1"/>
    </source>
</evidence>
<evidence type="ECO:0000256" key="2">
    <source>
        <dbReference type="ARBA" id="ARBA00023012"/>
    </source>
</evidence>
<dbReference type="PROSITE" id="PS51755">
    <property type="entry name" value="OMPR_PHOB"/>
    <property type="match status" value="1"/>
</dbReference>
<dbReference type="Gene3D" id="1.10.10.10">
    <property type="entry name" value="Winged helix-like DNA-binding domain superfamily/Winged helix DNA-binding domain"/>
    <property type="match status" value="1"/>
</dbReference>
<accession>A0A0F7HK93</accession>
<dbReference type="InterPro" id="IPR011006">
    <property type="entry name" value="CheY-like_superfamily"/>
</dbReference>
<name>A0A0F7HK93_9STAP</name>
<organism evidence="11 13">
    <name type="scientific">Salinicoccus halodurans</name>
    <dbReference type="NCBI Taxonomy" id="407035"/>
    <lineage>
        <taxon>Bacteria</taxon>
        <taxon>Bacillati</taxon>
        <taxon>Bacillota</taxon>
        <taxon>Bacilli</taxon>
        <taxon>Bacillales</taxon>
        <taxon>Staphylococcaceae</taxon>
        <taxon>Salinicoccus</taxon>
    </lineage>
</organism>
<dbReference type="CDD" id="cd17574">
    <property type="entry name" value="REC_OmpR"/>
    <property type="match status" value="1"/>
</dbReference>
<dbReference type="Proteomes" id="UP000034029">
    <property type="component" value="Chromosome"/>
</dbReference>
<dbReference type="InterPro" id="IPR001789">
    <property type="entry name" value="Sig_transdc_resp-reg_receiver"/>
</dbReference>
<keyword evidence="1 6" id="KW-0597">Phosphoprotein</keyword>
<dbReference type="SUPFAM" id="SSF46894">
    <property type="entry name" value="C-terminal effector domain of the bipartite response regulators"/>
    <property type="match status" value="1"/>
</dbReference>
<feature type="DNA-binding region" description="OmpR/PhoB-type" evidence="7">
    <location>
        <begin position="121"/>
        <end position="218"/>
    </location>
</feature>
<dbReference type="EMBL" id="FOTB01000001">
    <property type="protein sequence ID" value="SFK57509.1"/>
    <property type="molecule type" value="Genomic_DNA"/>
</dbReference>
<evidence type="ECO:0000256" key="1">
    <source>
        <dbReference type="ARBA" id="ARBA00022553"/>
    </source>
</evidence>
<sequence>MNGYNILIVEDEVSVSKGLKKVLEGEGANVSVNETGEGVVEQLADAHLILMDIMLPFDDGLSISKEILHRVDIPIIFLTAMNDIDSKLDGLKSGEDYITKPFHPLELISRLNNVISRHYGNEISKVDHLSIDEKNFTVFNEEMREISFTRTERKIFFYLYKNINMTLSKDQIIEYTWPDGDVFDNIVSVYIKKIRKKVNDAHGELIKTINGIGYRMEFHE</sequence>
<evidence type="ECO:0000256" key="7">
    <source>
        <dbReference type="PROSITE-ProRule" id="PRU01091"/>
    </source>
</evidence>
<dbReference type="EMBL" id="CP011366">
    <property type="protein sequence ID" value="AKG73903.1"/>
    <property type="molecule type" value="Genomic_DNA"/>
</dbReference>
<dbReference type="Pfam" id="PF00486">
    <property type="entry name" value="Trans_reg_C"/>
    <property type="match status" value="1"/>
</dbReference>
<reference evidence="10 12" key="1">
    <citation type="journal article" date="2015" name="Int. J. Syst. Evol. Microbiol.">
        <title>Complete genome sequence of Salinicoccus halodurans H3B36, isolated from the Qaidam Basin in China.</title>
        <authorList>
            <person name="Jiang K."/>
            <person name="Xue Y."/>
            <person name="Ma Y."/>
        </authorList>
    </citation>
    <scope>NUCLEOTIDE SEQUENCE [LARGE SCALE GENOMIC DNA]</scope>
    <source>
        <strain evidence="10 12">H3B36</strain>
    </source>
</reference>
<dbReference type="RefSeq" id="WP_046790091.1">
    <property type="nucleotide sequence ID" value="NZ_CP011366.1"/>
</dbReference>
<dbReference type="Gene3D" id="3.40.50.2300">
    <property type="match status" value="1"/>
</dbReference>
<dbReference type="PANTHER" id="PTHR48111:SF70">
    <property type="entry name" value="TWO-COMPONENT RESPONSE REGULATOR YBDJ"/>
    <property type="match status" value="1"/>
</dbReference>
<dbReference type="KEGG" id="shv:AAT16_06455"/>
<keyword evidence="4 7" id="KW-0238">DNA-binding</keyword>
<dbReference type="GO" id="GO:0005829">
    <property type="term" value="C:cytosol"/>
    <property type="evidence" value="ECO:0007669"/>
    <property type="project" value="TreeGrafter"/>
</dbReference>
<dbReference type="PROSITE" id="PS50110">
    <property type="entry name" value="RESPONSE_REGULATORY"/>
    <property type="match status" value="1"/>
</dbReference>
<dbReference type="Proteomes" id="UP000183090">
    <property type="component" value="Unassembled WGS sequence"/>
</dbReference>
<keyword evidence="2" id="KW-0902">Two-component regulatory system</keyword>
<dbReference type="Pfam" id="PF00072">
    <property type="entry name" value="Response_reg"/>
    <property type="match status" value="1"/>
</dbReference>
<feature type="domain" description="OmpR/PhoB-type" evidence="9">
    <location>
        <begin position="121"/>
        <end position="218"/>
    </location>
</feature>
<evidence type="ECO:0000256" key="3">
    <source>
        <dbReference type="ARBA" id="ARBA00023015"/>
    </source>
</evidence>
<dbReference type="OrthoDB" id="9802426at2"/>
<dbReference type="GO" id="GO:0000976">
    <property type="term" value="F:transcription cis-regulatory region binding"/>
    <property type="evidence" value="ECO:0007669"/>
    <property type="project" value="TreeGrafter"/>
</dbReference>
<feature type="modified residue" description="4-aspartylphosphate" evidence="6">
    <location>
        <position position="52"/>
    </location>
</feature>